<organism evidence="3 4">
    <name type="scientific">Leptobrachium leishanense</name>
    <name type="common">Leishan spiny toad</name>
    <dbReference type="NCBI Taxonomy" id="445787"/>
    <lineage>
        <taxon>Eukaryota</taxon>
        <taxon>Metazoa</taxon>
        <taxon>Chordata</taxon>
        <taxon>Craniata</taxon>
        <taxon>Vertebrata</taxon>
        <taxon>Euteleostomi</taxon>
        <taxon>Amphibia</taxon>
        <taxon>Batrachia</taxon>
        <taxon>Anura</taxon>
        <taxon>Pelobatoidea</taxon>
        <taxon>Megophryidae</taxon>
        <taxon>Leptobrachium</taxon>
    </lineage>
</organism>
<dbReference type="Ensembl" id="ENSLLET00000016266.1">
    <property type="protein sequence ID" value="ENSLLEP00000015664.1"/>
    <property type="gene ID" value="ENSLLEG00000009960.1"/>
</dbReference>
<dbReference type="Gene3D" id="2.40.50.140">
    <property type="entry name" value="Nucleic acid-binding proteins"/>
    <property type="match status" value="1"/>
</dbReference>
<keyword evidence="4" id="KW-1185">Reference proteome</keyword>
<feature type="compositionally biased region" description="Acidic residues" evidence="1">
    <location>
        <begin position="300"/>
        <end position="309"/>
    </location>
</feature>
<dbReference type="FunFam" id="2.40.50.140:FF:000274">
    <property type="entry name" value="Mitochondrial RNA binding protein"/>
    <property type="match status" value="1"/>
</dbReference>
<dbReference type="GeneTree" id="ENSGT00940000153341"/>
<evidence type="ECO:0000259" key="2">
    <source>
        <dbReference type="PROSITE" id="PS51857"/>
    </source>
</evidence>
<feature type="compositionally biased region" description="Polar residues" evidence="1">
    <location>
        <begin position="276"/>
        <end position="299"/>
    </location>
</feature>
<feature type="compositionally biased region" description="Polar residues" evidence="1">
    <location>
        <begin position="171"/>
        <end position="181"/>
    </location>
</feature>
<dbReference type="GO" id="GO:0003676">
    <property type="term" value="F:nucleic acid binding"/>
    <property type="evidence" value="ECO:0007669"/>
    <property type="project" value="InterPro"/>
</dbReference>
<evidence type="ECO:0000313" key="3">
    <source>
        <dbReference type="Ensembl" id="ENSLLEP00000015664.1"/>
    </source>
</evidence>
<proteinExistence type="predicted"/>
<dbReference type="OrthoDB" id="203339at2759"/>
<protein>
    <recommendedName>
        <fullName evidence="2">CSD domain-containing protein</fullName>
    </recommendedName>
</protein>
<dbReference type="CDD" id="cd04458">
    <property type="entry name" value="CSP_CDS"/>
    <property type="match status" value="1"/>
</dbReference>
<name>A0A8C5MN28_9ANUR</name>
<dbReference type="InterPro" id="IPR002059">
    <property type="entry name" value="CSP_DNA-bd"/>
</dbReference>
<dbReference type="InterPro" id="IPR012340">
    <property type="entry name" value="NA-bd_OB-fold"/>
</dbReference>
<sequence length="387" mass="43691">MSSLLQLWSIWTYRKLLLNARSKSVKRKRVAVKGPAVTCARAHPVSQSTTRVGRKPASFQTTVGEKKVIATKVLGTVKWFNVRNGYGFINRDDTKEDVSVHQTAIKKNNSRKYFCSVGDRETVEFDLVEGKKGTDAANVTGPGGVPVQGSKYAAGCKHYRRYPRRRGGPSRNYQPNYQNSEVGEKPEEAEIVPEGDGSNPQRPYRRRRYPPYYLRRPYERRPQHSNAPVQGEDIELNPKAAEFYPCQLETCEESTEENREEITVETTEDAPVIQPEPTTCSSGDPEEVNSSPEKSTVTVDSDEDKFEDDSDALPLRRIQPSRNRRQPKVLIYDTLGQPSSVARNAAAHVIDCVSTLPVCPSWYLSPDRFVEDSKVGNWIHAYNTMVY</sequence>
<dbReference type="InterPro" id="IPR011129">
    <property type="entry name" value="CSD"/>
</dbReference>
<dbReference type="PROSITE" id="PS51857">
    <property type="entry name" value="CSD_2"/>
    <property type="match status" value="1"/>
</dbReference>
<feature type="region of interest" description="Disordered" evidence="1">
    <location>
        <begin position="253"/>
        <end position="309"/>
    </location>
</feature>
<feature type="domain" description="CSD" evidence="2">
    <location>
        <begin position="72"/>
        <end position="141"/>
    </location>
</feature>
<dbReference type="Proteomes" id="UP000694569">
    <property type="component" value="Unplaced"/>
</dbReference>
<accession>A0A8C5MN28</accession>
<evidence type="ECO:0000313" key="4">
    <source>
        <dbReference type="Proteomes" id="UP000694569"/>
    </source>
</evidence>
<dbReference type="Pfam" id="PF00313">
    <property type="entry name" value="CSD"/>
    <property type="match status" value="1"/>
</dbReference>
<reference evidence="3" key="1">
    <citation type="submission" date="2025-08" db="UniProtKB">
        <authorList>
            <consortium name="Ensembl"/>
        </authorList>
    </citation>
    <scope>IDENTIFICATION</scope>
</reference>
<evidence type="ECO:0000256" key="1">
    <source>
        <dbReference type="SAM" id="MobiDB-lite"/>
    </source>
</evidence>
<dbReference type="AlphaFoldDB" id="A0A8C5MN28"/>
<feature type="region of interest" description="Disordered" evidence="1">
    <location>
        <begin position="161"/>
        <end position="235"/>
    </location>
</feature>
<dbReference type="PRINTS" id="PR00050">
    <property type="entry name" value="COLDSHOCK"/>
</dbReference>
<dbReference type="SMART" id="SM00357">
    <property type="entry name" value="CSP"/>
    <property type="match status" value="1"/>
</dbReference>
<dbReference type="PANTHER" id="PTHR11544">
    <property type="entry name" value="COLD SHOCK DOMAIN CONTAINING PROTEINS"/>
    <property type="match status" value="1"/>
</dbReference>
<dbReference type="SUPFAM" id="SSF50249">
    <property type="entry name" value="Nucleic acid-binding proteins"/>
    <property type="match status" value="1"/>
</dbReference>
<reference evidence="3" key="2">
    <citation type="submission" date="2025-09" db="UniProtKB">
        <authorList>
            <consortium name="Ensembl"/>
        </authorList>
    </citation>
    <scope>IDENTIFICATION</scope>
</reference>
<dbReference type="InterPro" id="IPR050181">
    <property type="entry name" value="Cold_shock_domain"/>
</dbReference>